<evidence type="ECO:0000259" key="13">
    <source>
        <dbReference type="Pfam" id="PF08532"/>
    </source>
</evidence>
<proteinExistence type="inferred from homology"/>
<evidence type="ECO:0000256" key="8">
    <source>
        <dbReference type="PIRNR" id="PIRNR001084"/>
    </source>
</evidence>
<dbReference type="GO" id="GO:0046872">
    <property type="term" value="F:metal ion binding"/>
    <property type="evidence" value="ECO:0007669"/>
    <property type="project" value="UniProtKB-KW"/>
</dbReference>
<keyword evidence="7 8" id="KW-0326">Glycosidase</keyword>
<evidence type="ECO:0000256" key="9">
    <source>
        <dbReference type="PIRSR" id="PIRSR001084-1"/>
    </source>
</evidence>
<feature type="binding site" evidence="11">
    <location>
        <position position="108"/>
    </location>
    <ligand>
        <name>Zn(2+)</name>
        <dbReference type="ChEBI" id="CHEBI:29105"/>
    </ligand>
</feature>
<gene>
    <name evidence="15" type="ORF">OMP40_05100</name>
</gene>
<keyword evidence="4 11" id="KW-0479">Metal-binding</keyword>
<reference evidence="15" key="1">
    <citation type="submission" date="2022-10" db="EMBL/GenBank/DDBJ databases">
        <title>Comparative genomic analysis of Cohnella hashimotonis sp. nov., isolated from the International Space Station.</title>
        <authorList>
            <person name="Simpson A."/>
            <person name="Venkateswaran K."/>
        </authorList>
    </citation>
    <scope>NUCLEOTIDE SEQUENCE</scope>
    <source>
        <strain evidence="15">DSM 28161</strain>
    </source>
</reference>
<dbReference type="Gene3D" id="3.40.50.880">
    <property type="match status" value="1"/>
</dbReference>
<feature type="binding site" evidence="11">
    <location>
        <position position="154"/>
    </location>
    <ligand>
        <name>Zn(2+)</name>
        <dbReference type="ChEBI" id="CHEBI:29105"/>
    </ligand>
</feature>
<dbReference type="SUPFAM" id="SSF51445">
    <property type="entry name" value="(Trans)glycosidases"/>
    <property type="match status" value="1"/>
</dbReference>
<keyword evidence="5 8" id="KW-0378">Hydrolase</keyword>
<dbReference type="Pfam" id="PF08532">
    <property type="entry name" value="Glyco_hydro_42M"/>
    <property type="match status" value="1"/>
</dbReference>
<dbReference type="CDD" id="cd03143">
    <property type="entry name" value="A4_beta-galactosidase_middle_domain"/>
    <property type="match status" value="1"/>
</dbReference>
<dbReference type="Gene3D" id="2.60.40.1180">
    <property type="entry name" value="Golgi alpha-mannosidase II"/>
    <property type="match status" value="1"/>
</dbReference>
<feature type="binding site" evidence="11">
    <location>
        <position position="149"/>
    </location>
    <ligand>
        <name>Zn(2+)</name>
        <dbReference type="ChEBI" id="CHEBI:29105"/>
    </ligand>
</feature>
<dbReference type="InterPro" id="IPR013780">
    <property type="entry name" value="Glyco_hydro_b"/>
</dbReference>
<protein>
    <recommendedName>
        <fullName evidence="3 8">Beta-galactosidase</fullName>
        <shortName evidence="8">Beta-gal</shortName>
        <ecNumber evidence="3 8">3.2.1.23</ecNumber>
    </recommendedName>
</protein>
<evidence type="ECO:0000313" key="16">
    <source>
        <dbReference type="Proteomes" id="UP001153404"/>
    </source>
</evidence>
<comment type="caution">
    <text evidence="15">The sequence shown here is derived from an EMBL/GenBank/DDBJ whole genome shotgun (WGS) entry which is preliminary data.</text>
</comment>
<evidence type="ECO:0000256" key="1">
    <source>
        <dbReference type="ARBA" id="ARBA00001412"/>
    </source>
</evidence>
<feature type="binding site" evidence="10">
    <location>
        <position position="308"/>
    </location>
    <ligand>
        <name>substrate</name>
    </ligand>
</feature>
<dbReference type="Gene3D" id="3.20.20.80">
    <property type="entry name" value="Glycosidases"/>
    <property type="match status" value="1"/>
</dbReference>
<dbReference type="EMBL" id="JAPDIA010000002">
    <property type="protein sequence ID" value="MDG0808835.1"/>
    <property type="molecule type" value="Genomic_DNA"/>
</dbReference>
<dbReference type="EC" id="3.2.1.23" evidence="3 8"/>
<accession>A0A9X4KQ96</accession>
<dbReference type="GO" id="GO:0004565">
    <property type="term" value="F:beta-galactosidase activity"/>
    <property type="evidence" value="ECO:0007669"/>
    <property type="project" value="UniProtKB-EC"/>
</dbReference>
<feature type="binding site" evidence="11">
    <location>
        <position position="151"/>
    </location>
    <ligand>
        <name>Zn(2+)</name>
        <dbReference type="ChEBI" id="CHEBI:29105"/>
    </ligand>
</feature>
<comment type="similarity">
    <text evidence="2 8">Belongs to the glycosyl hydrolase 42 family.</text>
</comment>
<dbReference type="Proteomes" id="UP001153404">
    <property type="component" value="Unassembled WGS sequence"/>
</dbReference>
<dbReference type="InterPro" id="IPR013529">
    <property type="entry name" value="Glyco_hydro_42_N"/>
</dbReference>
<dbReference type="GO" id="GO:0009341">
    <property type="term" value="C:beta-galactosidase complex"/>
    <property type="evidence" value="ECO:0007669"/>
    <property type="project" value="InterPro"/>
</dbReference>
<feature type="domain" description="Beta-galactosidase trimerisation" evidence="13">
    <location>
        <begin position="390"/>
        <end position="592"/>
    </location>
</feature>
<dbReference type="PIRSF" id="PIRSF001084">
    <property type="entry name" value="B-galactosidase"/>
    <property type="match status" value="1"/>
</dbReference>
<dbReference type="GO" id="GO:0006012">
    <property type="term" value="P:galactose metabolic process"/>
    <property type="evidence" value="ECO:0007669"/>
    <property type="project" value="InterPro"/>
</dbReference>
<dbReference type="InterPro" id="IPR013738">
    <property type="entry name" value="Beta_galactosidase_Trimer"/>
</dbReference>
<dbReference type="Pfam" id="PF08533">
    <property type="entry name" value="Glyco_hydro_42C"/>
    <property type="match status" value="1"/>
</dbReference>
<feature type="domain" description="Glycoside hydrolase family 42 N-terminal" evidence="12">
    <location>
        <begin position="8"/>
        <end position="377"/>
    </location>
</feature>
<feature type="binding site" evidence="10">
    <location>
        <position position="142"/>
    </location>
    <ligand>
        <name>substrate</name>
    </ligand>
</feature>
<evidence type="ECO:0000256" key="10">
    <source>
        <dbReference type="PIRSR" id="PIRSR001084-2"/>
    </source>
</evidence>
<feature type="domain" description="Beta-galactosidase C-terminal" evidence="14">
    <location>
        <begin position="601"/>
        <end position="656"/>
    </location>
</feature>
<dbReference type="InterPro" id="IPR029062">
    <property type="entry name" value="Class_I_gatase-like"/>
</dbReference>
<evidence type="ECO:0000256" key="4">
    <source>
        <dbReference type="ARBA" id="ARBA00022723"/>
    </source>
</evidence>
<dbReference type="Pfam" id="PF02449">
    <property type="entry name" value="Glyco_hydro_42"/>
    <property type="match status" value="1"/>
</dbReference>
<keyword evidence="6 11" id="KW-0862">Zinc</keyword>
<evidence type="ECO:0000256" key="2">
    <source>
        <dbReference type="ARBA" id="ARBA00005940"/>
    </source>
</evidence>
<dbReference type="PANTHER" id="PTHR36447">
    <property type="entry name" value="BETA-GALACTOSIDASE GANA"/>
    <property type="match status" value="1"/>
</dbReference>
<evidence type="ECO:0000259" key="14">
    <source>
        <dbReference type="Pfam" id="PF08533"/>
    </source>
</evidence>
<feature type="active site" description="Proton donor" evidence="9">
    <location>
        <position position="143"/>
    </location>
</feature>
<evidence type="ECO:0000256" key="6">
    <source>
        <dbReference type="ARBA" id="ARBA00022833"/>
    </source>
</evidence>
<dbReference type="InterPro" id="IPR017853">
    <property type="entry name" value="GH"/>
</dbReference>
<comment type="catalytic activity">
    <reaction evidence="1 8">
        <text>Hydrolysis of terminal non-reducing beta-D-galactose residues in beta-D-galactosides.</text>
        <dbReference type="EC" id="3.2.1.23"/>
    </reaction>
</comment>
<evidence type="ECO:0000313" key="15">
    <source>
        <dbReference type="EMBL" id="MDG0808835.1"/>
    </source>
</evidence>
<evidence type="ECO:0000256" key="3">
    <source>
        <dbReference type="ARBA" id="ARBA00012756"/>
    </source>
</evidence>
<dbReference type="PANTHER" id="PTHR36447:SF2">
    <property type="entry name" value="BETA-GALACTOSIDASE YESZ"/>
    <property type="match status" value="1"/>
</dbReference>
<evidence type="ECO:0000259" key="12">
    <source>
        <dbReference type="Pfam" id="PF02449"/>
    </source>
</evidence>
<keyword evidence="16" id="KW-1185">Reference proteome</keyword>
<feature type="active site" description="Nucleophile" evidence="9">
    <location>
        <position position="299"/>
    </location>
</feature>
<dbReference type="RefSeq" id="WP_277529690.1">
    <property type="nucleotide sequence ID" value="NZ_JAPDIA010000002.1"/>
</dbReference>
<evidence type="ECO:0000256" key="5">
    <source>
        <dbReference type="ARBA" id="ARBA00022801"/>
    </source>
</evidence>
<dbReference type="InterPro" id="IPR003476">
    <property type="entry name" value="Glyco_hydro_42"/>
</dbReference>
<dbReference type="SUPFAM" id="SSF52317">
    <property type="entry name" value="Class I glutamine amidotransferase-like"/>
    <property type="match status" value="1"/>
</dbReference>
<evidence type="ECO:0000256" key="7">
    <source>
        <dbReference type="ARBA" id="ARBA00023295"/>
    </source>
</evidence>
<feature type="binding site" evidence="10">
    <location>
        <position position="104"/>
    </location>
    <ligand>
        <name>substrate</name>
    </ligand>
</feature>
<dbReference type="AlphaFoldDB" id="A0A9X4KQ96"/>
<sequence length="660" mass="74518">MTLMGVVYYPEHWERAMWENDAELMARTGVRVVRLAEFAWSLLEPKEGVYDFAWLDEAIELFHRQGIQVVLGTPTCTPPNWLTERYPDVLPVDVHLKTRQAGVRGHRCYNSPSMRRFSATIVRKMAERYAAHPAVIGWQIDNEFGLNECCCPHCEARFREWAKDKYGSLEALNRAWGTVVWSGTYSEWEQIKPPLGGTAFKNPSYLLDWKRFETDAVVAFQQLQLDVLRETCPGHFVTHNIWSYPMALDYYRLCAPLDFASLDYYPNTSLEKAGTSGYGGALTLDLARGIKRRGFWIMETISGPPGCWFPMWRTPQPGFIRAFAWQCIARGAEAVVHFQWRSAPVGAEQFWHGLIDHSNVPGRRYEEYAGLCEEVNRLSGTLDGSEVAGEAAILHSHELYNAFQIQPQAEGMDYFDNLKLYHRALTKLGILTDAVNAAEDLSGYRLIVAPSLYLLDEERAKHLEDCARNGATVILTNRTGVKNDNNVCWIRPLPGPLAEAAGVTVSEYDPIGGELHAMVDKQGNSYACSQWCDILTPAGAEPIAWYDDDFFAGQPAVTVRKLGKGRVVYIGTVAEERYYIELFRELADEIGLTRLDGLPEGVQISVRRKGQTRYLFVLNLSRKRQEVSLGGTFASVLTESRVGPALTLEPYGVEIVEWIE</sequence>
<organism evidence="15 16">
    <name type="scientific">Cohnella rhizosphaerae</name>
    <dbReference type="NCBI Taxonomy" id="1457232"/>
    <lineage>
        <taxon>Bacteria</taxon>
        <taxon>Bacillati</taxon>
        <taxon>Bacillota</taxon>
        <taxon>Bacilli</taxon>
        <taxon>Bacillales</taxon>
        <taxon>Paenibacillaceae</taxon>
        <taxon>Cohnella</taxon>
    </lineage>
</organism>
<dbReference type="InterPro" id="IPR013739">
    <property type="entry name" value="Beta_galactosidase_C"/>
</dbReference>
<name>A0A9X4KQ96_9BACL</name>
<evidence type="ECO:0000256" key="11">
    <source>
        <dbReference type="PIRSR" id="PIRSR001084-3"/>
    </source>
</evidence>